<evidence type="ECO:0000313" key="2">
    <source>
        <dbReference type="Proteomes" id="UP000593571"/>
    </source>
</evidence>
<organism evidence="1 2">
    <name type="scientific">Rousettus aegyptiacus</name>
    <name type="common">Egyptian fruit bat</name>
    <name type="synonym">Pteropus aegyptiacus</name>
    <dbReference type="NCBI Taxonomy" id="9407"/>
    <lineage>
        <taxon>Eukaryota</taxon>
        <taxon>Metazoa</taxon>
        <taxon>Chordata</taxon>
        <taxon>Craniata</taxon>
        <taxon>Vertebrata</taxon>
        <taxon>Euteleostomi</taxon>
        <taxon>Mammalia</taxon>
        <taxon>Eutheria</taxon>
        <taxon>Laurasiatheria</taxon>
        <taxon>Chiroptera</taxon>
        <taxon>Yinpterochiroptera</taxon>
        <taxon>Pteropodoidea</taxon>
        <taxon>Pteropodidae</taxon>
        <taxon>Rousettinae</taxon>
        <taxon>Rousettus</taxon>
    </lineage>
</organism>
<protein>
    <submittedName>
        <fullName evidence="1">Uncharacterized protein</fullName>
    </submittedName>
</protein>
<sequence>MVVVFLVKKGGLVDRCIGKCCWPTGSSCRPRDTPRNNVTVPVRYCGSLTLQVATDPRSQPHHLAVSFGCVWLLSDRDFRVLPEVAPWAGSGRRTEVCLASAVGSLGGGFVVSSQPLRLISPLKRAHLGRRKL</sequence>
<proteinExistence type="predicted"/>
<gene>
    <name evidence="1" type="ORF">HJG63_009159</name>
</gene>
<reference evidence="1 2" key="1">
    <citation type="journal article" date="2020" name="Nature">
        <title>Six reference-quality genomes reveal evolution of bat adaptations.</title>
        <authorList>
            <person name="Jebb D."/>
            <person name="Huang Z."/>
            <person name="Pippel M."/>
            <person name="Hughes G.M."/>
            <person name="Lavrichenko K."/>
            <person name="Devanna P."/>
            <person name="Winkler S."/>
            <person name="Jermiin L.S."/>
            <person name="Skirmuntt E.C."/>
            <person name="Katzourakis A."/>
            <person name="Burkitt-Gray L."/>
            <person name="Ray D.A."/>
            <person name="Sullivan K.A.M."/>
            <person name="Roscito J.G."/>
            <person name="Kirilenko B.M."/>
            <person name="Davalos L.M."/>
            <person name="Corthals A.P."/>
            <person name="Power M.L."/>
            <person name="Jones G."/>
            <person name="Ransome R.D."/>
            <person name="Dechmann D.K.N."/>
            <person name="Locatelli A.G."/>
            <person name="Puechmaille S.J."/>
            <person name="Fedrigo O."/>
            <person name="Jarvis E.D."/>
            <person name="Hiller M."/>
            <person name="Vernes S.C."/>
            <person name="Myers E.W."/>
            <person name="Teeling E.C."/>
        </authorList>
    </citation>
    <scope>NUCLEOTIDE SEQUENCE [LARGE SCALE GENOMIC DNA]</scope>
    <source>
        <strain evidence="1">MRouAeg1</strain>
        <tissue evidence="1">Muscle</tissue>
    </source>
</reference>
<accession>A0A7J8CIL9</accession>
<keyword evidence="2" id="KW-1185">Reference proteome</keyword>
<dbReference type="Proteomes" id="UP000593571">
    <property type="component" value="Unassembled WGS sequence"/>
</dbReference>
<dbReference type="AlphaFoldDB" id="A0A7J8CIL9"/>
<dbReference type="EMBL" id="JACASE010000014">
    <property type="protein sequence ID" value="KAF6410711.1"/>
    <property type="molecule type" value="Genomic_DNA"/>
</dbReference>
<comment type="caution">
    <text evidence="1">The sequence shown here is derived from an EMBL/GenBank/DDBJ whole genome shotgun (WGS) entry which is preliminary data.</text>
</comment>
<name>A0A7J8CIL9_ROUAE</name>
<evidence type="ECO:0000313" key="1">
    <source>
        <dbReference type="EMBL" id="KAF6410711.1"/>
    </source>
</evidence>